<organism evidence="3 4">
    <name type="scientific">Aureococcus anophagefferens</name>
    <name type="common">Harmful bloom alga</name>
    <dbReference type="NCBI Taxonomy" id="44056"/>
    <lineage>
        <taxon>Eukaryota</taxon>
        <taxon>Sar</taxon>
        <taxon>Stramenopiles</taxon>
        <taxon>Ochrophyta</taxon>
        <taxon>Pelagophyceae</taxon>
        <taxon>Pelagomonadales</taxon>
        <taxon>Pelagomonadaceae</taxon>
        <taxon>Aureococcus</taxon>
    </lineage>
</organism>
<gene>
    <name evidence="3" type="ORF">SO694_00151067</name>
</gene>
<evidence type="ECO:0000256" key="1">
    <source>
        <dbReference type="SAM" id="MobiDB-lite"/>
    </source>
</evidence>
<dbReference type="Pfam" id="PF11822">
    <property type="entry name" value="BTB_SANBR"/>
    <property type="match status" value="1"/>
</dbReference>
<feature type="compositionally biased region" description="Low complexity" evidence="1">
    <location>
        <begin position="567"/>
        <end position="579"/>
    </location>
</feature>
<feature type="compositionally biased region" description="Low complexity" evidence="1">
    <location>
        <begin position="548"/>
        <end position="557"/>
    </location>
</feature>
<dbReference type="PANTHER" id="PTHR20946">
    <property type="entry name" value="SANT AND BTB DOMAIN REGULATOR OF CLASS SWITCH RECOMBINATION"/>
    <property type="match status" value="1"/>
</dbReference>
<reference evidence="3 4" key="1">
    <citation type="submission" date="2024-03" db="EMBL/GenBank/DDBJ databases">
        <title>Aureococcus anophagefferens CCMP1851 and Kratosvirus quantuckense: Draft genome of a second virus-susceptible host strain in the model system.</title>
        <authorList>
            <person name="Chase E."/>
            <person name="Truchon A.R."/>
            <person name="Schepens W."/>
            <person name="Wilhelm S.W."/>
        </authorList>
    </citation>
    <scope>NUCLEOTIDE SEQUENCE [LARGE SCALE GENOMIC DNA]</scope>
    <source>
        <strain evidence="3 4">CCMP1851</strain>
    </source>
</reference>
<dbReference type="Gene3D" id="3.30.710.10">
    <property type="entry name" value="Potassium Channel Kv1.1, Chain A"/>
    <property type="match status" value="1"/>
</dbReference>
<dbReference type="InterPro" id="IPR021777">
    <property type="entry name" value="SANBR_BTB"/>
</dbReference>
<dbReference type="SUPFAM" id="SSF54695">
    <property type="entry name" value="POZ domain"/>
    <property type="match status" value="1"/>
</dbReference>
<accession>A0ABR1GEN7</accession>
<feature type="compositionally biased region" description="Basic and acidic residues" evidence="1">
    <location>
        <begin position="172"/>
        <end position="199"/>
    </location>
</feature>
<feature type="region of interest" description="Disordered" evidence="1">
    <location>
        <begin position="673"/>
        <end position="699"/>
    </location>
</feature>
<protein>
    <recommendedName>
        <fullName evidence="2">SANT and BTB domain-containing protein</fullName>
    </recommendedName>
</protein>
<keyword evidence="4" id="KW-1185">Reference proteome</keyword>
<comment type="caution">
    <text evidence="3">The sequence shown here is derived from an EMBL/GenBank/DDBJ whole genome shotgun (WGS) entry which is preliminary data.</text>
</comment>
<sequence>MVTTAPAAAAPVNVAQSELIIIHVCDEARQINRDFACDRSVLLEEMKYFQSYLGGDSGSFDDIDISVHCDVHIFEWLVQWIHSPLRPPPLDSSSVVSILISSEFLEMERLVEHCLRHMPIDLACVSEKLVLRLAELCTAEVLASLSDKKDKLLPKLYKRRLEIDFRHRHAEARKDRDAKEPDKKPGAKKDGDEKKDGDRCAPASGGPSEKPVSREILRCRHCAKLYPAWAQKWLPCADAPFLVDGRGALASRHAPVLERWSLTEHVGALHALGMTWEEVYWLMWGVTHVFRCSACAKWFGADDLGRCLYHEERPHFADDFRMHGAYGCCGAPCLRFSAYADVAGCRCREHRIDPRRGSAKPSTLRLLQRQGKLIAHAAKRAGLRSPGPTGEPASSANSGAENASECASSSDAVSNGSGGKKGDESSKKDAAKGDEANAESQASGDEGGVQAGSQADAGSRAGSAEKNDSDKEAKPSDKPKKSNAKSADAKKPGARPPTDKKKKAQDDDEPADRGRRASAQSKRAGKAVKAKDGKATLTSQDLKQLNLPASAAPPASAKEGSEKGSDAGDAPAAKPAAQARPMRSPHHSVFAATPDSAAAGDDEVHLRDHKHPLAKPLPESQREARERRESAALSPRRKRAWDMECIWREKDVARMRHLSEYLAAMRTPYAADLAKSGDAGGGDDRKGKRAAEAEKRRWR</sequence>
<name>A0ABR1GEN7_AURAN</name>
<dbReference type="EMBL" id="JBBJCI010000029">
    <property type="protein sequence ID" value="KAK7254432.1"/>
    <property type="molecule type" value="Genomic_DNA"/>
</dbReference>
<feature type="domain" description="SANT and BTB" evidence="2">
    <location>
        <begin position="21"/>
        <end position="115"/>
    </location>
</feature>
<feature type="region of interest" description="Disordered" evidence="1">
    <location>
        <begin position="379"/>
        <end position="638"/>
    </location>
</feature>
<dbReference type="Proteomes" id="UP001363151">
    <property type="component" value="Unassembled WGS sequence"/>
</dbReference>
<dbReference type="PANTHER" id="PTHR20946:SF0">
    <property type="entry name" value="SANT AND BTB DOMAIN REGULATOR OF CLASS SWITCH RECOMBINATION"/>
    <property type="match status" value="1"/>
</dbReference>
<feature type="compositionally biased region" description="Basic and acidic residues" evidence="1">
    <location>
        <begin position="420"/>
        <end position="435"/>
    </location>
</feature>
<feature type="compositionally biased region" description="Low complexity" evidence="1">
    <location>
        <begin position="393"/>
        <end position="415"/>
    </location>
</feature>
<dbReference type="InterPro" id="IPR045902">
    <property type="entry name" value="SANBR-like"/>
</dbReference>
<proteinExistence type="predicted"/>
<evidence type="ECO:0000259" key="2">
    <source>
        <dbReference type="Pfam" id="PF11822"/>
    </source>
</evidence>
<feature type="compositionally biased region" description="Basic and acidic residues" evidence="1">
    <location>
        <begin position="620"/>
        <end position="630"/>
    </location>
</feature>
<evidence type="ECO:0000313" key="3">
    <source>
        <dbReference type="EMBL" id="KAK7254432.1"/>
    </source>
</evidence>
<feature type="compositionally biased region" description="Basic and acidic residues" evidence="1">
    <location>
        <begin position="682"/>
        <end position="699"/>
    </location>
</feature>
<feature type="region of interest" description="Disordered" evidence="1">
    <location>
        <begin position="172"/>
        <end position="211"/>
    </location>
</feature>
<dbReference type="InterPro" id="IPR011333">
    <property type="entry name" value="SKP1/BTB/POZ_sf"/>
</dbReference>
<evidence type="ECO:0000313" key="4">
    <source>
        <dbReference type="Proteomes" id="UP001363151"/>
    </source>
</evidence>
<feature type="compositionally biased region" description="Basic and acidic residues" evidence="1">
    <location>
        <begin position="463"/>
        <end position="480"/>
    </location>
</feature>